<sequence length="239" mass="27527">MNHHSLPTVTVITVCYNAKEALKTTMRSVFAQRYDALEYVIVDGASTDGSVELIKQSANKVDHWVSEPDNGIYEAMNKGARQASGEWVMFLNAGDEFANEDVLRRIFEHDIQADIVYGDVVKDGIVKEAEPPHVAHRMFFCHQSCLTRRSCLLQTPFDTTHKLSADFKFFKQMYRERKRFKQLHFPIAVFDTGGISNRKRSMGLKDNMRVIAEVDDIQTQIRLLPRLYFVYLLCKLRGK</sequence>
<dbReference type="PANTHER" id="PTHR22916">
    <property type="entry name" value="GLYCOSYLTRANSFERASE"/>
    <property type="match status" value="1"/>
</dbReference>
<reference evidence="2 3" key="1">
    <citation type="submission" date="2018-05" db="EMBL/GenBank/DDBJ databases">
        <title>Genomic Encyclopedia of Type Strains, Phase IV (KMG-IV): sequencing the most valuable type-strain genomes for metagenomic binning, comparative biology and taxonomic classification.</title>
        <authorList>
            <person name="Goeker M."/>
        </authorList>
    </citation>
    <scope>NUCLEOTIDE SEQUENCE [LARGE SCALE GENOMIC DNA]</scope>
    <source>
        <strain evidence="2 3">DSM 100333</strain>
    </source>
</reference>
<accession>A0A2U0UJT3</accession>
<dbReference type="InterPro" id="IPR001173">
    <property type="entry name" value="Glyco_trans_2-like"/>
</dbReference>
<name>A0A2U0UJT3_9BACT</name>
<gene>
    <name evidence="2" type="ORF">C7379_10333</name>
</gene>
<comment type="caution">
    <text evidence="2">The sequence shown here is derived from an EMBL/GenBank/DDBJ whole genome shotgun (WGS) entry which is preliminary data.</text>
</comment>
<dbReference type="SUPFAM" id="SSF53448">
    <property type="entry name" value="Nucleotide-diphospho-sugar transferases"/>
    <property type="match status" value="1"/>
</dbReference>
<dbReference type="Gene3D" id="3.90.550.10">
    <property type="entry name" value="Spore Coat Polysaccharide Biosynthesis Protein SpsA, Chain A"/>
    <property type="match status" value="1"/>
</dbReference>
<organism evidence="2 3">
    <name type="scientific">Hallella colorans</name>
    <dbReference type="NCBI Taxonomy" id="1703337"/>
    <lineage>
        <taxon>Bacteria</taxon>
        <taxon>Pseudomonadati</taxon>
        <taxon>Bacteroidota</taxon>
        <taxon>Bacteroidia</taxon>
        <taxon>Bacteroidales</taxon>
        <taxon>Prevotellaceae</taxon>
        <taxon>Hallella</taxon>
    </lineage>
</organism>
<keyword evidence="3" id="KW-1185">Reference proteome</keyword>
<dbReference type="AlphaFoldDB" id="A0A2U0UJT3"/>
<evidence type="ECO:0000313" key="3">
    <source>
        <dbReference type="Proteomes" id="UP000245870"/>
    </source>
</evidence>
<dbReference type="CDD" id="cd06433">
    <property type="entry name" value="GT_2_WfgS_like"/>
    <property type="match status" value="1"/>
</dbReference>
<dbReference type="Proteomes" id="UP000245870">
    <property type="component" value="Unassembled WGS sequence"/>
</dbReference>
<dbReference type="GO" id="GO:0016758">
    <property type="term" value="F:hexosyltransferase activity"/>
    <property type="evidence" value="ECO:0007669"/>
    <property type="project" value="UniProtKB-ARBA"/>
</dbReference>
<feature type="domain" description="Glycosyltransferase 2-like" evidence="1">
    <location>
        <begin position="10"/>
        <end position="136"/>
    </location>
</feature>
<dbReference type="PANTHER" id="PTHR22916:SF67">
    <property type="entry name" value="COLANIC ACID BIOSYNTHESIS GLYCOSYL TRANSFERASE WCAE-RELATED"/>
    <property type="match status" value="1"/>
</dbReference>
<proteinExistence type="predicted"/>
<dbReference type="InterPro" id="IPR029044">
    <property type="entry name" value="Nucleotide-diphossugar_trans"/>
</dbReference>
<dbReference type="OrthoDB" id="9788101at2"/>
<protein>
    <submittedName>
        <fullName evidence="2">Glycosyl transferase family 2</fullName>
    </submittedName>
</protein>
<evidence type="ECO:0000259" key="1">
    <source>
        <dbReference type="Pfam" id="PF00535"/>
    </source>
</evidence>
<evidence type="ECO:0000313" key="2">
    <source>
        <dbReference type="EMBL" id="PVX57910.1"/>
    </source>
</evidence>
<dbReference type="Pfam" id="PF00535">
    <property type="entry name" value="Glycos_transf_2"/>
    <property type="match status" value="1"/>
</dbReference>
<keyword evidence="2" id="KW-0808">Transferase</keyword>
<dbReference type="RefSeq" id="WP_116615785.1">
    <property type="nucleotide sequence ID" value="NZ_CAMQYP010000001.1"/>
</dbReference>
<dbReference type="EMBL" id="QENY01000003">
    <property type="protein sequence ID" value="PVX57910.1"/>
    <property type="molecule type" value="Genomic_DNA"/>
</dbReference>